<dbReference type="PANTHER" id="PTHR13774">
    <property type="entry name" value="PHENAZINE BIOSYNTHESIS PROTEIN"/>
    <property type="match status" value="1"/>
</dbReference>
<gene>
    <name evidence="3" type="ORF">JZO69_15205</name>
</gene>
<dbReference type="NCBIfam" id="TIGR00654">
    <property type="entry name" value="PhzF_family"/>
    <property type="match status" value="1"/>
</dbReference>
<dbReference type="Gene3D" id="3.10.310.10">
    <property type="entry name" value="Diaminopimelate Epimerase, Chain A, domain 1"/>
    <property type="match status" value="2"/>
</dbReference>
<dbReference type="EMBL" id="JAFLWD010000045">
    <property type="protein sequence ID" value="MBO0441713.1"/>
    <property type="molecule type" value="Genomic_DNA"/>
</dbReference>
<accession>A0ABS3H3H5</accession>
<evidence type="ECO:0000256" key="1">
    <source>
        <dbReference type="ARBA" id="ARBA00008270"/>
    </source>
</evidence>
<keyword evidence="2 3" id="KW-0413">Isomerase</keyword>
<evidence type="ECO:0000313" key="3">
    <source>
        <dbReference type="EMBL" id="MBO0441713.1"/>
    </source>
</evidence>
<evidence type="ECO:0000313" key="4">
    <source>
        <dbReference type="Proteomes" id="UP000664632"/>
    </source>
</evidence>
<dbReference type="Pfam" id="PF02567">
    <property type="entry name" value="PhzC-PhzF"/>
    <property type="match status" value="1"/>
</dbReference>
<dbReference type="Proteomes" id="UP000664632">
    <property type="component" value="Unassembled WGS sequence"/>
</dbReference>
<dbReference type="RefSeq" id="WP_207113670.1">
    <property type="nucleotide sequence ID" value="NZ_JAFLWD010000045.1"/>
</dbReference>
<reference evidence="3 4" key="1">
    <citation type="submission" date="2021-03" db="EMBL/GenBank/DDBJ databases">
        <title>Enterococcal diversity collection.</title>
        <authorList>
            <person name="Gilmore M.S."/>
            <person name="Schwartzman J."/>
            <person name="Van Tyne D."/>
            <person name="Martin M."/>
            <person name="Earl A.M."/>
            <person name="Manson A.L."/>
            <person name="Straub T."/>
            <person name="Salamzade R."/>
            <person name="Saavedra J."/>
            <person name="Lebreton F."/>
            <person name="Prichula J."/>
            <person name="Schaufler K."/>
            <person name="Gaca A."/>
            <person name="Sgardioli B."/>
            <person name="Wagenaar J."/>
            <person name="Strong T."/>
        </authorList>
    </citation>
    <scope>NUCLEOTIDE SEQUENCE [LARGE SCALE GENOMIC DNA]</scope>
    <source>
        <strain evidence="3 4">DIV0869a</strain>
    </source>
</reference>
<comment type="caution">
    <text evidence="3">The sequence shown here is derived from an EMBL/GenBank/DDBJ whole genome shotgun (WGS) entry which is preliminary data.</text>
</comment>
<protein>
    <submittedName>
        <fullName evidence="3">PhzF family phenazine biosynthesis isomerase</fullName>
    </submittedName>
</protein>
<name>A0ABS3H3H5_9ENTE</name>
<keyword evidence="4" id="KW-1185">Reference proteome</keyword>
<dbReference type="InterPro" id="IPR003719">
    <property type="entry name" value="Phenazine_PhzF-like"/>
</dbReference>
<comment type="similarity">
    <text evidence="1">Belongs to the PhzF family.</text>
</comment>
<dbReference type="PANTHER" id="PTHR13774:SF17">
    <property type="entry name" value="PHENAZINE BIOSYNTHESIS-LIKE DOMAIN-CONTAINING PROTEIN"/>
    <property type="match status" value="1"/>
</dbReference>
<dbReference type="PIRSF" id="PIRSF016184">
    <property type="entry name" value="PhzC_PhzF"/>
    <property type="match status" value="1"/>
</dbReference>
<sequence length="291" mass="31902">MKATFLRVDAFTTTQGQGNPAGVVLDGDVYTTEEMQKIAKNIGFNETVFVCESDIAKVKLRYFTPGHETPLCGHATVGAIFALYNGKKDLQLDIETGAGILPIKYENKTQQITMKQAQPRFIDFAGDKEALCKSLEIELEDLHSQLPIQYGNTGSWTLLVPVINPAVLDKMKPNQELFPQIMKEIPQSSIHPFAVDSEKEGTFIARHFSSPFSGTTEDSVTGTASGVMGAYSLNHIYTKYEDKKISVFQGRHVQKEGTVLVHVKKGGQGLHEVSISGTACLNGEFEVTIGK</sequence>
<dbReference type="SUPFAM" id="SSF54506">
    <property type="entry name" value="Diaminopimelate epimerase-like"/>
    <property type="match status" value="1"/>
</dbReference>
<evidence type="ECO:0000256" key="2">
    <source>
        <dbReference type="ARBA" id="ARBA00023235"/>
    </source>
</evidence>
<organism evidence="3 4">
    <name type="scientific">Candidatus Enterococcus ikei</name>
    <dbReference type="NCBI Taxonomy" id="2815326"/>
    <lineage>
        <taxon>Bacteria</taxon>
        <taxon>Bacillati</taxon>
        <taxon>Bacillota</taxon>
        <taxon>Bacilli</taxon>
        <taxon>Lactobacillales</taxon>
        <taxon>Enterococcaceae</taxon>
        <taxon>Enterococcus</taxon>
    </lineage>
</organism>
<proteinExistence type="inferred from homology"/>
<dbReference type="GO" id="GO:0016853">
    <property type="term" value="F:isomerase activity"/>
    <property type="evidence" value="ECO:0007669"/>
    <property type="project" value="UniProtKB-KW"/>
</dbReference>